<comment type="caution">
    <text evidence="9">The sequence shown here is derived from an EMBL/GenBank/DDBJ whole genome shotgun (WGS) entry which is preliminary data.</text>
</comment>
<keyword evidence="7" id="KW-0675">Receptor</keyword>
<dbReference type="PANTHER" id="PTHR21421">
    <property type="entry name" value="GUSTATORY RECEPTOR"/>
    <property type="match status" value="1"/>
</dbReference>
<evidence type="ECO:0000256" key="1">
    <source>
        <dbReference type="ARBA" id="ARBA00004651"/>
    </source>
</evidence>
<comment type="subcellular location">
    <subcellularLocation>
        <location evidence="1">Cell membrane</location>
        <topology evidence="1">Multi-pass membrane protein</topology>
    </subcellularLocation>
</comment>
<dbReference type="PANTHER" id="PTHR21421:SF29">
    <property type="entry name" value="GUSTATORY RECEPTOR 5A FOR TREHALOSE-RELATED"/>
    <property type="match status" value="1"/>
</dbReference>
<gene>
    <name evidence="9" type="ORF">PYW07_014333</name>
</gene>
<feature type="transmembrane region" description="Helical" evidence="8">
    <location>
        <begin position="126"/>
        <end position="148"/>
    </location>
</feature>
<keyword evidence="6 8" id="KW-0472">Membrane</keyword>
<dbReference type="Pfam" id="PF06151">
    <property type="entry name" value="Trehalose_recp"/>
    <property type="match status" value="1"/>
</dbReference>
<dbReference type="Proteomes" id="UP001231518">
    <property type="component" value="Chromosome 5"/>
</dbReference>
<accession>A0AAD7Z133</accession>
<evidence type="ECO:0000256" key="6">
    <source>
        <dbReference type="ARBA" id="ARBA00023136"/>
    </source>
</evidence>
<keyword evidence="3" id="KW-1003">Cell membrane</keyword>
<keyword evidence="10" id="KW-1185">Reference proteome</keyword>
<evidence type="ECO:0000256" key="7">
    <source>
        <dbReference type="ARBA" id="ARBA00023170"/>
    </source>
</evidence>
<comment type="similarity">
    <text evidence="2">Belongs to the insect chemoreceptor superfamily. Gustatory receptor (GR) family. Gr5a subfamily.</text>
</comment>
<dbReference type="PIRSF" id="PIRSF038981">
    <property type="entry name" value="GRP"/>
    <property type="match status" value="1"/>
</dbReference>
<name>A0AAD7Z133_MYTSE</name>
<feature type="transmembrane region" description="Helical" evidence="8">
    <location>
        <begin position="390"/>
        <end position="409"/>
    </location>
</feature>
<feature type="transmembrane region" description="Helical" evidence="8">
    <location>
        <begin position="276"/>
        <end position="293"/>
    </location>
</feature>
<dbReference type="EMBL" id="JARGEI010000003">
    <property type="protein sequence ID" value="KAJ8733782.1"/>
    <property type="molecule type" value="Genomic_DNA"/>
</dbReference>
<keyword evidence="5 8" id="KW-1133">Transmembrane helix</keyword>
<organism evidence="9 10">
    <name type="scientific">Mythimna separata</name>
    <name type="common">Oriental armyworm</name>
    <name type="synonym">Pseudaletia separata</name>
    <dbReference type="NCBI Taxonomy" id="271217"/>
    <lineage>
        <taxon>Eukaryota</taxon>
        <taxon>Metazoa</taxon>
        <taxon>Ecdysozoa</taxon>
        <taxon>Arthropoda</taxon>
        <taxon>Hexapoda</taxon>
        <taxon>Insecta</taxon>
        <taxon>Pterygota</taxon>
        <taxon>Neoptera</taxon>
        <taxon>Endopterygota</taxon>
        <taxon>Lepidoptera</taxon>
        <taxon>Glossata</taxon>
        <taxon>Ditrysia</taxon>
        <taxon>Noctuoidea</taxon>
        <taxon>Noctuidae</taxon>
        <taxon>Noctuinae</taxon>
        <taxon>Hadenini</taxon>
        <taxon>Mythimna</taxon>
    </lineage>
</organism>
<reference evidence="9" key="1">
    <citation type="submission" date="2023-03" db="EMBL/GenBank/DDBJ databases">
        <title>Chromosome-level genomes of two armyworms, Mythimna separata and Mythimna loreyi, provide insights into the biosynthesis and reception of sex pheromones.</title>
        <authorList>
            <person name="Zhao H."/>
        </authorList>
    </citation>
    <scope>NUCLEOTIDE SEQUENCE</scope>
    <source>
        <strain evidence="9">BeijingLab</strain>
        <tissue evidence="9">Pupa</tissue>
    </source>
</reference>
<evidence type="ECO:0000313" key="9">
    <source>
        <dbReference type="EMBL" id="KAJ8733782.1"/>
    </source>
</evidence>
<keyword evidence="4 8" id="KW-0812">Transmembrane</keyword>
<feature type="transmembrane region" description="Helical" evidence="8">
    <location>
        <begin position="251"/>
        <end position="270"/>
    </location>
</feature>
<dbReference type="GO" id="GO:0005886">
    <property type="term" value="C:plasma membrane"/>
    <property type="evidence" value="ECO:0007669"/>
    <property type="project" value="UniProtKB-SubCell"/>
</dbReference>
<evidence type="ECO:0000256" key="2">
    <source>
        <dbReference type="ARBA" id="ARBA00005327"/>
    </source>
</evidence>
<evidence type="ECO:0000256" key="8">
    <source>
        <dbReference type="SAM" id="Phobius"/>
    </source>
</evidence>
<evidence type="ECO:0000256" key="5">
    <source>
        <dbReference type="ARBA" id="ARBA00022989"/>
    </source>
</evidence>
<protein>
    <recommendedName>
        <fullName evidence="11">Gustatory receptor</fullName>
    </recommendedName>
</protein>
<evidence type="ECO:0000313" key="10">
    <source>
        <dbReference type="Proteomes" id="UP001231518"/>
    </source>
</evidence>
<evidence type="ECO:0000256" key="4">
    <source>
        <dbReference type="ARBA" id="ARBA00022692"/>
    </source>
</evidence>
<evidence type="ECO:0008006" key="11">
    <source>
        <dbReference type="Google" id="ProtNLM"/>
    </source>
</evidence>
<sequence>MRRTMIKDIKRPKLTHILSGKGNGVNCFSKIQKYEISKELETINFKVLQQNHLDNGAKEGSAKYWISNDTNSGDDGKNKIKDQFTSYQKAMKMVIIWGQCIGINPLTGILQKDVSKMRFTKCSFQYVFAMIIAGAQFMATILAIYRLYKYPNVGFLGSVAFLSPACLTTISFIRIAPKWPPLMKEVINSRLDEYIHPRVVRRCKIASAVYIGMCLVDHAMSIGSNIVHILECREGKVVNVLDEYLRGMSSWLFELNVPFEVWLGMFLEYLNLVNTAAWNYLDIFIVCISLYLTSIMEQINKKIHLTASKNYVPASTWGVLRKDYNRATNLIKIFDDMFSGLVVIAFANDLFAICLQLYNVLAKVIRSPQLIDKICPGNDNSIFRLVFPAYVTYSTAFLIVRFITMALVASGVHSSSLVSLPVLYAVPATSFCKEVERFQNQVNTDTVAISGLHFFYITRNLVLTVTGTIVTYELVLLQLKTDD</sequence>
<feature type="transmembrane region" description="Helical" evidence="8">
    <location>
        <begin position="154"/>
        <end position="175"/>
    </location>
</feature>
<dbReference type="InterPro" id="IPR009318">
    <property type="entry name" value="Gustatory_rcpt"/>
</dbReference>
<evidence type="ECO:0000256" key="3">
    <source>
        <dbReference type="ARBA" id="ARBA00022475"/>
    </source>
</evidence>
<proteinExistence type="inferred from homology"/>
<dbReference type="GO" id="GO:0033041">
    <property type="term" value="F:sweet taste receptor activity"/>
    <property type="evidence" value="ECO:0007669"/>
    <property type="project" value="TreeGrafter"/>
</dbReference>
<dbReference type="AlphaFoldDB" id="A0AAD7Z133"/>
<feature type="transmembrane region" description="Helical" evidence="8">
    <location>
        <begin position="338"/>
        <end position="358"/>
    </location>
</feature>